<proteinExistence type="predicted"/>
<dbReference type="PANTHER" id="PTHR34730">
    <property type="entry name" value="UNNAMED PRODUCT"/>
    <property type="match status" value="1"/>
</dbReference>
<sequence>MVEPYCVVKILQLGASIDDIVAEFFGEEEHINSHKTCFEVKTNFEGGSVIIYTICSIAIMKITKRCLAKKLPTKEERALMNGTQIEMTEKQEEDKNNTNKAEEKKTN</sequence>
<dbReference type="PANTHER" id="PTHR34730:SF1">
    <property type="entry name" value="PARAQUAT-INDUCIBLE PROTEIN A"/>
    <property type="match status" value="1"/>
</dbReference>
<reference evidence="2 3" key="1">
    <citation type="journal article" date="2019" name="PLoS Negl. Trop. Dis.">
        <title>Whole genome sequencing of Entamoeba nuttalli reveals mammalian host-related molecular signatures and a novel octapeptide-repeat surface protein.</title>
        <authorList>
            <person name="Tanaka M."/>
            <person name="Makiuchi T."/>
            <person name="Komiyama T."/>
            <person name="Shiina T."/>
            <person name="Osaki K."/>
            <person name="Tachibana H."/>
        </authorList>
    </citation>
    <scope>NUCLEOTIDE SEQUENCE [LARGE SCALE GENOMIC DNA]</scope>
    <source>
        <strain evidence="2 3">P19-061405</strain>
    </source>
</reference>
<feature type="region of interest" description="Disordered" evidence="1">
    <location>
        <begin position="79"/>
        <end position="107"/>
    </location>
</feature>
<name>A0ABQ0DWB5_9EUKA</name>
<evidence type="ECO:0000256" key="1">
    <source>
        <dbReference type="SAM" id="MobiDB-lite"/>
    </source>
</evidence>
<organism evidence="2 3">
    <name type="scientific">Entamoeba nuttalli</name>
    <dbReference type="NCBI Taxonomy" id="412467"/>
    <lineage>
        <taxon>Eukaryota</taxon>
        <taxon>Amoebozoa</taxon>
        <taxon>Evosea</taxon>
        <taxon>Archamoebae</taxon>
        <taxon>Mastigamoebida</taxon>
        <taxon>Entamoebidae</taxon>
        <taxon>Entamoeba</taxon>
    </lineage>
</organism>
<feature type="compositionally biased region" description="Basic and acidic residues" evidence="1">
    <location>
        <begin position="87"/>
        <end position="107"/>
    </location>
</feature>
<protein>
    <submittedName>
        <fullName evidence="2">Uncharacterized protein</fullName>
    </submittedName>
</protein>
<evidence type="ECO:0000313" key="2">
    <source>
        <dbReference type="EMBL" id="GAB1227032.1"/>
    </source>
</evidence>
<gene>
    <name evidence="2" type="ORF">ENUP19_0317G0037</name>
</gene>
<dbReference type="Proteomes" id="UP001628156">
    <property type="component" value="Unassembled WGS sequence"/>
</dbReference>
<evidence type="ECO:0000313" key="3">
    <source>
        <dbReference type="Proteomes" id="UP001628156"/>
    </source>
</evidence>
<accession>A0ABQ0DWB5</accession>
<keyword evidence="3" id="KW-1185">Reference proteome</keyword>
<dbReference type="EMBL" id="BAAFRS010000317">
    <property type="protein sequence ID" value="GAB1227032.1"/>
    <property type="molecule type" value="Genomic_DNA"/>
</dbReference>
<comment type="caution">
    <text evidence="2">The sequence shown here is derived from an EMBL/GenBank/DDBJ whole genome shotgun (WGS) entry which is preliminary data.</text>
</comment>